<dbReference type="SMART" id="SM00829">
    <property type="entry name" value="PKS_ER"/>
    <property type="match status" value="1"/>
</dbReference>
<reference evidence="2 3" key="1">
    <citation type="journal article" date="2011" name="Science">
        <title>Comparative functional genomics of the fission yeasts.</title>
        <authorList>
            <person name="Rhind N."/>
            <person name="Chen Z."/>
            <person name="Yassour M."/>
            <person name="Thompson D.A."/>
            <person name="Haas B.J."/>
            <person name="Habib N."/>
            <person name="Wapinski I."/>
            <person name="Roy S."/>
            <person name="Lin M.F."/>
            <person name="Heiman D.I."/>
            <person name="Young S.K."/>
            <person name="Furuya K."/>
            <person name="Guo Y."/>
            <person name="Pidoux A."/>
            <person name="Chen H.M."/>
            <person name="Robbertse B."/>
            <person name="Goldberg J.M."/>
            <person name="Aoki K."/>
            <person name="Bayne E.H."/>
            <person name="Berlin A.M."/>
            <person name="Desjardins C.A."/>
            <person name="Dobbs E."/>
            <person name="Dukaj L."/>
            <person name="Fan L."/>
            <person name="FitzGerald M.G."/>
            <person name="French C."/>
            <person name="Gujja S."/>
            <person name="Hansen K."/>
            <person name="Keifenheim D."/>
            <person name="Levin J.Z."/>
            <person name="Mosher R.A."/>
            <person name="Mueller C.A."/>
            <person name="Pfiffner J."/>
            <person name="Priest M."/>
            <person name="Russ C."/>
            <person name="Smialowska A."/>
            <person name="Swoboda P."/>
            <person name="Sykes S.M."/>
            <person name="Vaughn M."/>
            <person name="Vengrova S."/>
            <person name="Yoder R."/>
            <person name="Zeng Q."/>
            <person name="Allshire R."/>
            <person name="Baulcombe D."/>
            <person name="Birren B.W."/>
            <person name="Brown W."/>
            <person name="Ekwall K."/>
            <person name="Kellis M."/>
            <person name="Leatherwood J."/>
            <person name="Levin H."/>
            <person name="Margalit H."/>
            <person name="Martienssen R."/>
            <person name="Nieduszynski C.A."/>
            <person name="Spatafora J.W."/>
            <person name="Friedman N."/>
            <person name="Dalgaard J.Z."/>
            <person name="Baumann P."/>
            <person name="Niki H."/>
            <person name="Regev A."/>
            <person name="Nusbaum C."/>
        </authorList>
    </citation>
    <scope>NUCLEOTIDE SEQUENCE [LARGE SCALE GENOMIC DNA]</scope>
    <source>
        <strain evidence="3">yFS286</strain>
    </source>
</reference>
<dbReference type="InterPro" id="IPR013154">
    <property type="entry name" value="ADH-like_N"/>
</dbReference>
<dbReference type="InterPro" id="IPR013149">
    <property type="entry name" value="ADH-like_C"/>
</dbReference>
<evidence type="ECO:0000313" key="3">
    <source>
        <dbReference type="Proteomes" id="UP000016088"/>
    </source>
</evidence>
<dbReference type="SUPFAM" id="SSF50129">
    <property type="entry name" value="GroES-like"/>
    <property type="match status" value="1"/>
</dbReference>
<evidence type="ECO:0000313" key="2">
    <source>
        <dbReference type="EMBL" id="EPX71693.1"/>
    </source>
</evidence>
<keyword evidence="3" id="KW-1185">Reference proteome</keyword>
<dbReference type="CDD" id="cd08276">
    <property type="entry name" value="MDR7"/>
    <property type="match status" value="1"/>
</dbReference>
<dbReference type="HOGENOM" id="CLU_026673_3_4_1"/>
<accession>S9PW42</accession>
<dbReference type="RefSeq" id="XP_013020313.1">
    <property type="nucleotide sequence ID" value="XM_013164859.1"/>
</dbReference>
<dbReference type="InterPro" id="IPR052711">
    <property type="entry name" value="Zinc_ADH-like"/>
</dbReference>
<dbReference type="InterPro" id="IPR036291">
    <property type="entry name" value="NAD(P)-bd_dom_sf"/>
</dbReference>
<dbReference type="PANTHER" id="PTHR45033:SF2">
    <property type="entry name" value="ZINC-TYPE ALCOHOL DEHYDROGENASE-LIKE PROTEIN C1773.06C"/>
    <property type="match status" value="1"/>
</dbReference>
<dbReference type="GO" id="GO:0016491">
    <property type="term" value="F:oxidoreductase activity"/>
    <property type="evidence" value="ECO:0007669"/>
    <property type="project" value="InterPro"/>
</dbReference>
<dbReference type="Gene3D" id="3.90.180.10">
    <property type="entry name" value="Medium-chain alcohol dehydrogenases, catalytic domain"/>
    <property type="match status" value="1"/>
</dbReference>
<dbReference type="AlphaFoldDB" id="S9PW42"/>
<dbReference type="OMA" id="AYQYQWE"/>
<protein>
    <submittedName>
        <fullName evidence="2">Alcohol dehydrogenase</fullName>
    </submittedName>
</protein>
<gene>
    <name evidence="2" type="ORF">SOCG_01907</name>
</gene>
<proteinExistence type="predicted"/>
<dbReference type="EMBL" id="KE503208">
    <property type="protein sequence ID" value="EPX71693.1"/>
    <property type="molecule type" value="Genomic_DNA"/>
</dbReference>
<feature type="domain" description="Enoyl reductase (ER)" evidence="1">
    <location>
        <begin position="12"/>
        <end position="343"/>
    </location>
</feature>
<dbReference type="GeneID" id="25030886"/>
<dbReference type="VEuPathDB" id="FungiDB:SOCG_01907"/>
<dbReference type="Pfam" id="PF08240">
    <property type="entry name" value="ADH_N"/>
    <property type="match status" value="1"/>
</dbReference>
<dbReference type="InterPro" id="IPR011032">
    <property type="entry name" value="GroES-like_sf"/>
</dbReference>
<organism evidence="2 3">
    <name type="scientific">Schizosaccharomyces octosporus (strain yFS286)</name>
    <name type="common">Fission yeast</name>
    <name type="synonym">Octosporomyces octosporus</name>
    <dbReference type="NCBI Taxonomy" id="483514"/>
    <lineage>
        <taxon>Eukaryota</taxon>
        <taxon>Fungi</taxon>
        <taxon>Dikarya</taxon>
        <taxon>Ascomycota</taxon>
        <taxon>Taphrinomycotina</taxon>
        <taxon>Schizosaccharomycetes</taxon>
        <taxon>Schizosaccharomycetales</taxon>
        <taxon>Schizosaccharomycetaceae</taxon>
        <taxon>Schizosaccharomyces</taxon>
    </lineage>
</organism>
<evidence type="ECO:0000259" key="1">
    <source>
        <dbReference type="SMART" id="SM00829"/>
    </source>
</evidence>
<dbReference type="InterPro" id="IPR020843">
    <property type="entry name" value="ER"/>
</dbReference>
<sequence>MPLQYVIRDKNGGFDQLKAEDDKQVHGLKPNEVQVKLKAASLNYRDLTIANGVYPQAYNLPVVPGSDGVGIVEKVGEDVKGLNIGDTVLGNFFTDYIDGSPTGHALYGALGGTYNGTFRQVGVFPAHILVRAPKNLNFVESSTLPCAALTAWNALFGSNEHQLKPGQNVLIQGTGGVSIFALQFAVATGARVTVISSSDEKLQIAKKLGATNLINYRTNPEWAKPALEVTENVGYHHVVEVGGEKTLGQSLEVATVNGVITSIGFVAKQGNSPDITSMIAQLLNKNIHIRGVYVGPVRMFTEMIACIEANNIHPVVDKVFPFGQLKEAYTYQQSQQHVGKVVLNIEDST</sequence>
<dbReference type="Gene3D" id="3.40.50.720">
    <property type="entry name" value="NAD(P)-binding Rossmann-like Domain"/>
    <property type="match status" value="1"/>
</dbReference>
<dbReference type="eggNOG" id="KOG1198">
    <property type="taxonomic scope" value="Eukaryota"/>
</dbReference>
<dbReference type="OrthoDB" id="9930022at2759"/>
<dbReference type="PANTHER" id="PTHR45033">
    <property type="match status" value="1"/>
</dbReference>
<dbReference type="Pfam" id="PF00107">
    <property type="entry name" value="ADH_zinc_N"/>
    <property type="match status" value="1"/>
</dbReference>
<dbReference type="SUPFAM" id="SSF51735">
    <property type="entry name" value="NAD(P)-binding Rossmann-fold domains"/>
    <property type="match status" value="1"/>
</dbReference>
<dbReference type="Proteomes" id="UP000016088">
    <property type="component" value="Unassembled WGS sequence"/>
</dbReference>
<name>S9PW42_SCHOY</name>